<dbReference type="InterPro" id="IPR018187">
    <property type="entry name" value="Asp/Glu_racemase_AS_1"/>
</dbReference>
<proteinExistence type="predicted"/>
<dbReference type="PROSITE" id="PS00923">
    <property type="entry name" value="ASP_GLU_RACEMASE_1"/>
    <property type="match status" value="1"/>
</dbReference>
<gene>
    <name evidence="2" type="primary">murI</name>
    <name evidence="2" type="ORF">Atai01_65090</name>
</gene>
<dbReference type="PANTHER" id="PTHR21198:SF3">
    <property type="entry name" value="GLUTAMATE RACEMASE"/>
    <property type="match status" value="1"/>
</dbReference>
<keyword evidence="1" id="KW-0413">Isomerase</keyword>
<dbReference type="Pfam" id="PF01177">
    <property type="entry name" value="Asp_Glu_race"/>
    <property type="match status" value="1"/>
</dbReference>
<reference evidence="2" key="1">
    <citation type="submission" date="2023-03" db="EMBL/GenBank/DDBJ databases">
        <title>Amycolatopsis taiwanensis NBRC 103393.</title>
        <authorList>
            <person name="Ichikawa N."/>
            <person name="Sato H."/>
            <person name="Tonouchi N."/>
        </authorList>
    </citation>
    <scope>NUCLEOTIDE SEQUENCE</scope>
    <source>
        <strain evidence="2">NBRC 103393</strain>
    </source>
</reference>
<evidence type="ECO:0000313" key="2">
    <source>
        <dbReference type="EMBL" id="GLY69890.1"/>
    </source>
</evidence>
<dbReference type="RefSeq" id="WP_285489271.1">
    <property type="nucleotide sequence ID" value="NZ_BSTI01000019.1"/>
</dbReference>
<evidence type="ECO:0000313" key="3">
    <source>
        <dbReference type="Proteomes" id="UP001165136"/>
    </source>
</evidence>
<dbReference type="EMBL" id="BSTI01000019">
    <property type="protein sequence ID" value="GLY69890.1"/>
    <property type="molecule type" value="Genomic_DNA"/>
</dbReference>
<organism evidence="2 3">
    <name type="scientific">Amycolatopsis taiwanensis</name>
    <dbReference type="NCBI Taxonomy" id="342230"/>
    <lineage>
        <taxon>Bacteria</taxon>
        <taxon>Bacillati</taxon>
        <taxon>Actinomycetota</taxon>
        <taxon>Actinomycetes</taxon>
        <taxon>Pseudonocardiales</taxon>
        <taxon>Pseudonocardiaceae</taxon>
        <taxon>Amycolatopsis</taxon>
    </lineage>
</organism>
<dbReference type="SUPFAM" id="SSF53681">
    <property type="entry name" value="Aspartate/glutamate racemase"/>
    <property type="match status" value="2"/>
</dbReference>
<dbReference type="InterPro" id="IPR015942">
    <property type="entry name" value="Asp/Glu/hydantoin_racemase"/>
</dbReference>
<dbReference type="AlphaFoldDB" id="A0A9W6VIN7"/>
<accession>A0A9W6VIN7</accession>
<sequence>MCNEDDAVNARASIGVFDAGIGGLPLAGVLRERAPQHRLVYLGDAARRPYGPRPAAEVARFLGQAERFFVQAGCDVWVIACNTASVVAETAGIGALPVVDMVSAVRESVRAAPEGPVGVLATAGTVASGVLPRTLPEREVFQVATEELLRLAEEGGGDDPARLGRLAEQAMDLLVAAGCTSAVLACTDFTCILDTMRAAAPGFPLIDPLAGAVDLTLGLLGDFGRTGATGEDLFCLTGPHPVDGVAFASRMCGLALPPVRIVSIDENSVIGAQHHE</sequence>
<evidence type="ECO:0000256" key="1">
    <source>
        <dbReference type="ARBA" id="ARBA00023235"/>
    </source>
</evidence>
<dbReference type="Proteomes" id="UP001165136">
    <property type="component" value="Unassembled WGS sequence"/>
</dbReference>
<dbReference type="InterPro" id="IPR001920">
    <property type="entry name" value="Asp/Glu_race"/>
</dbReference>
<dbReference type="GO" id="GO:0047661">
    <property type="term" value="F:amino-acid racemase activity"/>
    <property type="evidence" value="ECO:0007669"/>
    <property type="project" value="InterPro"/>
</dbReference>
<protein>
    <submittedName>
        <fullName evidence="2">Glutamate racemase</fullName>
    </submittedName>
</protein>
<keyword evidence="3" id="KW-1185">Reference proteome</keyword>
<name>A0A9W6VIN7_9PSEU</name>
<dbReference type="Gene3D" id="3.40.50.1860">
    <property type="match status" value="2"/>
</dbReference>
<dbReference type="PANTHER" id="PTHR21198">
    <property type="entry name" value="GLUTAMATE RACEMASE"/>
    <property type="match status" value="1"/>
</dbReference>
<comment type="caution">
    <text evidence="2">The sequence shown here is derived from an EMBL/GenBank/DDBJ whole genome shotgun (WGS) entry which is preliminary data.</text>
</comment>